<comment type="caution">
    <text evidence="1">The sequence shown here is derived from an EMBL/GenBank/DDBJ whole genome shotgun (WGS) entry which is preliminary data.</text>
</comment>
<dbReference type="AlphaFoldDB" id="A0A229RG49"/>
<sequence>MVTQQGRVTASRENGDMMVSSLTEDANHQIDNVSQQRNGFEFLYDSDVRSGYGFELNQQVQSDLVKANENFNVQLGQAKGVGDAHEILLDAPRQAAQLLKGL</sequence>
<evidence type="ECO:0000313" key="2">
    <source>
        <dbReference type="Proteomes" id="UP000215563"/>
    </source>
</evidence>
<dbReference type="EMBL" id="NMQU01000101">
    <property type="protein sequence ID" value="OXM45627.1"/>
    <property type="molecule type" value="Genomic_DNA"/>
</dbReference>
<protein>
    <submittedName>
        <fullName evidence="1">Uncharacterized protein</fullName>
    </submittedName>
</protein>
<dbReference type="Proteomes" id="UP000215563">
    <property type="component" value="Unassembled WGS sequence"/>
</dbReference>
<organism evidence="1 2">
    <name type="scientific">Amycolatopsis alba DSM 44262</name>
    <dbReference type="NCBI Taxonomy" id="1125972"/>
    <lineage>
        <taxon>Bacteria</taxon>
        <taxon>Bacillati</taxon>
        <taxon>Actinomycetota</taxon>
        <taxon>Actinomycetes</taxon>
        <taxon>Pseudonocardiales</taxon>
        <taxon>Pseudonocardiaceae</taxon>
        <taxon>Amycolatopsis</taxon>
    </lineage>
</organism>
<accession>A0A229RG49</accession>
<reference evidence="1 2" key="1">
    <citation type="submission" date="2017-07" db="EMBL/GenBank/DDBJ databases">
        <title>Amycolatopsis alba DSM 44262 Genome sequencing and assembly.</title>
        <authorList>
            <person name="Kaur N."/>
            <person name="Mayilraj S."/>
        </authorList>
    </citation>
    <scope>NUCLEOTIDE SEQUENCE [LARGE SCALE GENOMIC DNA]</scope>
    <source>
        <strain evidence="1 2">DSM 44262</strain>
    </source>
</reference>
<name>A0A229RG49_AMYAL</name>
<keyword evidence="2" id="KW-1185">Reference proteome</keyword>
<proteinExistence type="predicted"/>
<evidence type="ECO:0000313" key="1">
    <source>
        <dbReference type="EMBL" id="OXM45627.1"/>
    </source>
</evidence>
<gene>
    <name evidence="1" type="ORF">CFP75_30320</name>
</gene>
<dbReference type="RefSeq" id="WP_020630820.1">
    <property type="nucleotide sequence ID" value="NZ_KB913032.1"/>
</dbReference>